<dbReference type="PANTHER" id="PTHR28180:SF2">
    <property type="entry name" value="PEROXISOMAL PROTEIN 2"/>
    <property type="match status" value="1"/>
</dbReference>
<protein>
    <recommendedName>
        <fullName evidence="3">Dol-P-Man:Man(5)GlcNAc(2)-PP-Dol alpha-1,3-mannosyltransferase</fullName>
    </recommendedName>
</protein>
<accession>A0A8K0J0Y6</accession>
<dbReference type="SUPFAM" id="SSF69118">
    <property type="entry name" value="AhpD-like"/>
    <property type="match status" value="1"/>
</dbReference>
<dbReference type="InterPro" id="IPR029032">
    <property type="entry name" value="AhpD-like"/>
</dbReference>
<sequence length="310" mass="32118">MAKLSPSLKALIHASFARPGPVPASAAIRRVYQAIAHDAAARKLGMKPWLAISTAATLTLNSPDSLSILHHIASTGQDQASQTHAAEFMREVGLKCISFNGIPRTINCLNAFYAALPKDVASSLDTRASRVLTPANLDHVLARGRRLWDSVYAPLEEKLLEKLARAHPDLPVHILGCHYGPLLSDPGPASASASAAAAAAAGEDRRGSLARTGRVLTSMVAIACLRAQTGVGPQVVSHVFGLKKAFGDGTRASDDDGGGGGDGDGAAGSEDAVAWLAEDEGLEWILRSVDGIVRTLGGSSFAPGPGDSKL</sequence>
<name>A0A8K0J0Y6_9HYPO</name>
<comment type="caution">
    <text evidence="1">The sequence shown here is derived from an EMBL/GenBank/DDBJ whole genome shotgun (WGS) entry which is preliminary data.</text>
</comment>
<evidence type="ECO:0000313" key="1">
    <source>
        <dbReference type="EMBL" id="KAG5915211.1"/>
    </source>
</evidence>
<dbReference type="InterPro" id="IPR052999">
    <property type="entry name" value="PTS1_Protein"/>
</dbReference>
<dbReference type="Gene3D" id="1.20.1290.10">
    <property type="entry name" value="AhpD-like"/>
    <property type="match status" value="1"/>
</dbReference>
<dbReference type="PANTHER" id="PTHR28180">
    <property type="entry name" value="CONSERVED MITOCHONDRIAL PROTEIN-RELATED"/>
    <property type="match status" value="1"/>
</dbReference>
<dbReference type="AlphaFoldDB" id="A0A8K0J0Y6"/>
<dbReference type="Proteomes" id="UP000811619">
    <property type="component" value="Unassembled WGS sequence"/>
</dbReference>
<proteinExistence type="predicted"/>
<keyword evidence="2" id="KW-1185">Reference proteome</keyword>
<organism evidence="1 2">
    <name type="scientific">Claviceps africana</name>
    <dbReference type="NCBI Taxonomy" id="83212"/>
    <lineage>
        <taxon>Eukaryota</taxon>
        <taxon>Fungi</taxon>
        <taxon>Dikarya</taxon>
        <taxon>Ascomycota</taxon>
        <taxon>Pezizomycotina</taxon>
        <taxon>Sordariomycetes</taxon>
        <taxon>Hypocreomycetidae</taxon>
        <taxon>Hypocreales</taxon>
        <taxon>Clavicipitaceae</taxon>
        <taxon>Claviceps</taxon>
    </lineage>
</organism>
<gene>
    <name evidence="1" type="ORF">E4U42_000101</name>
</gene>
<dbReference type="OrthoDB" id="5392202at2759"/>
<reference evidence="1" key="1">
    <citation type="journal article" date="2020" name="bioRxiv">
        <title>Whole genome comparisons of ergot fungi reveals the divergence and evolution of species within the genus Claviceps are the result of varying mechanisms driving genome evolution and host range expansion.</title>
        <authorList>
            <person name="Wyka S.A."/>
            <person name="Mondo S.J."/>
            <person name="Liu M."/>
            <person name="Dettman J."/>
            <person name="Nalam V."/>
            <person name="Broders K.D."/>
        </authorList>
    </citation>
    <scope>NUCLEOTIDE SEQUENCE</scope>
    <source>
        <strain evidence="1">CCC 489</strain>
    </source>
</reference>
<evidence type="ECO:0000313" key="2">
    <source>
        <dbReference type="Proteomes" id="UP000811619"/>
    </source>
</evidence>
<dbReference type="EMBL" id="SRPY01001012">
    <property type="protein sequence ID" value="KAG5915211.1"/>
    <property type="molecule type" value="Genomic_DNA"/>
</dbReference>
<evidence type="ECO:0008006" key="3">
    <source>
        <dbReference type="Google" id="ProtNLM"/>
    </source>
</evidence>